<accession>A0A432YWD7</accession>
<evidence type="ECO:0000256" key="1">
    <source>
        <dbReference type="SAM" id="Phobius"/>
    </source>
</evidence>
<keyword evidence="1" id="KW-0812">Transmembrane</keyword>
<dbReference type="Pfam" id="PF11949">
    <property type="entry name" value="DUF3466"/>
    <property type="match status" value="1"/>
</dbReference>
<evidence type="ECO:0008006" key="5">
    <source>
        <dbReference type="Google" id="ProtNLM"/>
    </source>
</evidence>
<evidence type="ECO:0000313" key="3">
    <source>
        <dbReference type="EMBL" id="RUO67644.1"/>
    </source>
</evidence>
<feature type="transmembrane region" description="Helical" evidence="1">
    <location>
        <begin position="545"/>
        <end position="565"/>
    </location>
</feature>
<keyword evidence="1" id="KW-0472">Membrane</keyword>
<sequence length="573" mass="62764">MKTFTTRAVTAAILSSLSLSAAADLYQVEEVPTADNFRHSFARDINAQNFVVGVSRLPETAEIDFERLGIEDPDTLTDEQIVNFIRNLANESSSETQRQRIGLNQAFYFDTTPQPVEPIPPTGEQWADSTDSFFYSINNANSAVGYSTAPYELIEYTYTDGDGEEQTREYFVSDFITRGVWFNNGQMNRIEPSNEAGAQYLGGETALMDINDSGLAAGYASVAVSPLAEERIADCTPEDEETIVTAPVEVCAWNTWFSLKNSAAGNIEPFRFSFYSRRSNSGSFRANRSIYDVRGFLWQLDASGNVVGEPQRLGTLMPRKEDDKNDFSSYAYTVNNNGIAGGQSWTYHPDLDAIKMPAIFVEGEALAVTEDTKYRWGSVNDINDNNVATGYLAEVISSKLRTTGFIYSVDNEQLTTLPGFFTGSSTVANAINDDGIVVGTGEVEATLATRDRAGFMFDSTEEGAEFINLNDTISCDEPYNIIEANSINDSGVIVATALKSEEYTDSEGETQTRDVVVTVKLDPSAADGELNDCTQQENRVERQGASLGLGTLLGFMGLGALISVFRRKSKINS</sequence>
<proteinExistence type="predicted"/>
<dbReference type="Proteomes" id="UP000288361">
    <property type="component" value="Unassembled WGS sequence"/>
</dbReference>
<protein>
    <recommendedName>
        <fullName evidence="5">DUF3466 domain-containing protein</fullName>
    </recommendedName>
</protein>
<dbReference type="RefSeq" id="WP_126751304.1">
    <property type="nucleotide sequence ID" value="NZ_JBHUMT010000016.1"/>
</dbReference>
<organism evidence="3 4">
    <name type="scientific">Idiomarina piscisalsi</name>
    <dbReference type="NCBI Taxonomy" id="1096243"/>
    <lineage>
        <taxon>Bacteria</taxon>
        <taxon>Pseudomonadati</taxon>
        <taxon>Pseudomonadota</taxon>
        <taxon>Gammaproteobacteria</taxon>
        <taxon>Alteromonadales</taxon>
        <taxon>Idiomarinaceae</taxon>
        <taxon>Idiomarina</taxon>
    </lineage>
</organism>
<feature type="signal peptide" evidence="2">
    <location>
        <begin position="1"/>
        <end position="23"/>
    </location>
</feature>
<reference evidence="3 4" key="1">
    <citation type="journal article" date="2011" name="Front. Microbiol.">
        <title>Genomic signatures of strain selection and enhancement in Bacillus atrophaeus var. globigii, a historical biowarfare simulant.</title>
        <authorList>
            <person name="Gibbons H.S."/>
            <person name="Broomall S.M."/>
            <person name="McNew L.A."/>
            <person name="Daligault H."/>
            <person name="Chapman C."/>
            <person name="Bruce D."/>
            <person name="Karavis M."/>
            <person name="Krepps M."/>
            <person name="McGregor P.A."/>
            <person name="Hong C."/>
            <person name="Park K.H."/>
            <person name="Akmal A."/>
            <person name="Feldman A."/>
            <person name="Lin J.S."/>
            <person name="Chang W.E."/>
            <person name="Higgs B.W."/>
            <person name="Demirev P."/>
            <person name="Lindquist J."/>
            <person name="Liem A."/>
            <person name="Fochler E."/>
            <person name="Read T.D."/>
            <person name="Tapia R."/>
            <person name="Johnson S."/>
            <person name="Bishop-Lilly K.A."/>
            <person name="Detter C."/>
            <person name="Han C."/>
            <person name="Sozhamannan S."/>
            <person name="Rosenzweig C.N."/>
            <person name="Skowronski E.W."/>
        </authorList>
    </citation>
    <scope>NUCLEOTIDE SEQUENCE [LARGE SCALE GENOMIC DNA]</scope>
    <source>
        <strain evidence="3 4">TPS4-2</strain>
    </source>
</reference>
<evidence type="ECO:0000313" key="4">
    <source>
        <dbReference type="Proteomes" id="UP000288361"/>
    </source>
</evidence>
<keyword evidence="2" id="KW-0732">Signal</keyword>
<dbReference type="AlphaFoldDB" id="A0A432YWD7"/>
<dbReference type="InterPro" id="IPR022562">
    <property type="entry name" value="DUF3466"/>
</dbReference>
<evidence type="ECO:0000256" key="2">
    <source>
        <dbReference type="SAM" id="SignalP"/>
    </source>
</evidence>
<gene>
    <name evidence="3" type="ORF">CWI73_01935</name>
</gene>
<comment type="caution">
    <text evidence="3">The sequence shown here is derived from an EMBL/GenBank/DDBJ whole genome shotgun (WGS) entry which is preliminary data.</text>
</comment>
<dbReference type="EMBL" id="PIQA01000001">
    <property type="protein sequence ID" value="RUO67644.1"/>
    <property type="molecule type" value="Genomic_DNA"/>
</dbReference>
<name>A0A432YWD7_9GAMM</name>
<feature type="chain" id="PRO_5019014630" description="DUF3466 domain-containing protein" evidence="2">
    <location>
        <begin position="24"/>
        <end position="573"/>
    </location>
</feature>
<keyword evidence="1" id="KW-1133">Transmembrane helix</keyword>